<reference evidence="1" key="1">
    <citation type="submission" date="2016-10" db="EMBL/GenBank/DDBJ databases">
        <authorList>
            <person name="de Groot N.N."/>
        </authorList>
    </citation>
    <scope>NUCLEOTIDE SEQUENCE</scope>
</reference>
<proteinExistence type="predicted"/>
<accession>A0A1W1BY59</accession>
<evidence type="ECO:0000313" key="1">
    <source>
        <dbReference type="EMBL" id="SFV58425.1"/>
    </source>
</evidence>
<dbReference type="AlphaFoldDB" id="A0A1W1BY59"/>
<sequence>MMKKIVFLVLMMTLFSVADSKVLYSLDFTKQKDGDAKAWLKSKGFLFKLDADDLNMVFRNGRLVISTQGETTGLLGIQFTKSSYLYNVGIVKIVWGVNRFPQGADWANGNNRLAIGALISLGTEMLSSGLPMGVKAAPYFFGPFIGEKEKVGGRYLGVLYKEGGRYYCVSTSRGKRVVTNFNIDQKFQEEFKKPTPPVTAFGFQMNTKDTKGGAEAFIESITFYSK</sequence>
<gene>
    <name evidence="1" type="ORF">MNB_SV-6-1735</name>
</gene>
<name>A0A1W1BY59_9ZZZZ</name>
<dbReference type="EMBL" id="FPHC01000048">
    <property type="protein sequence ID" value="SFV58425.1"/>
    <property type="molecule type" value="Genomic_DNA"/>
</dbReference>
<organism evidence="1">
    <name type="scientific">hydrothermal vent metagenome</name>
    <dbReference type="NCBI Taxonomy" id="652676"/>
    <lineage>
        <taxon>unclassified sequences</taxon>
        <taxon>metagenomes</taxon>
        <taxon>ecological metagenomes</taxon>
    </lineage>
</organism>
<protein>
    <submittedName>
        <fullName evidence="1">Uncharacterized protein</fullName>
    </submittedName>
</protein>